<accession>A0A2I0GEC4</accession>
<sequence length="75" mass="8168">MKPEDKFISGEDDSSAASEGGSTVELVSAVMISGTRISLYCNELDLRHLKAGPDRFKMSKSRHDVLGNAGISKYY</sequence>
<dbReference type="EMBL" id="PGOL01045193">
    <property type="protein sequence ID" value="PKH48907.1"/>
    <property type="molecule type" value="Genomic_DNA"/>
</dbReference>
<dbReference type="AlphaFoldDB" id="A0A2I0GEC4"/>
<organism evidence="2 3">
    <name type="scientific">Punica granatum</name>
    <name type="common">Pomegranate</name>
    <dbReference type="NCBI Taxonomy" id="22663"/>
    <lineage>
        <taxon>Eukaryota</taxon>
        <taxon>Viridiplantae</taxon>
        <taxon>Streptophyta</taxon>
        <taxon>Embryophyta</taxon>
        <taxon>Tracheophyta</taxon>
        <taxon>Spermatophyta</taxon>
        <taxon>Magnoliopsida</taxon>
        <taxon>eudicotyledons</taxon>
        <taxon>Gunneridae</taxon>
        <taxon>Pentapetalae</taxon>
        <taxon>rosids</taxon>
        <taxon>malvids</taxon>
        <taxon>Myrtales</taxon>
        <taxon>Lythraceae</taxon>
        <taxon>Punica</taxon>
    </lineage>
</organism>
<keyword evidence="3" id="KW-1185">Reference proteome</keyword>
<reference evidence="2 3" key="1">
    <citation type="submission" date="2017-11" db="EMBL/GenBank/DDBJ databases">
        <title>De-novo sequencing of pomegranate (Punica granatum L.) genome.</title>
        <authorList>
            <person name="Akparov Z."/>
            <person name="Amiraslanov A."/>
            <person name="Hajiyeva S."/>
            <person name="Abbasov M."/>
            <person name="Kaur K."/>
            <person name="Hamwieh A."/>
            <person name="Solovyev V."/>
            <person name="Salamov A."/>
            <person name="Braich B."/>
            <person name="Kosarev P."/>
            <person name="Mahmoud A."/>
            <person name="Hajiyev E."/>
            <person name="Babayeva S."/>
            <person name="Izzatullayeva V."/>
            <person name="Mammadov A."/>
            <person name="Mammadov A."/>
            <person name="Sharifova S."/>
            <person name="Ojaghi J."/>
            <person name="Eynullazada K."/>
            <person name="Bayramov B."/>
            <person name="Abdulazimova A."/>
            <person name="Shahmuradov I."/>
        </authorList>
    </citation>
    <scope>NUCLEOTIDE SEQUENCE [LARGE SCALE GENOMIC DNA]</scope>
    <source>
        <strain evidence="3">cv. AG2017</strain>
        <tissue evidence="2">Leaf</tissue>
    </source>
</reference>
<comment type="caution">
    <text evidence="2">The sequence shown here is derived from an EMBL/GenBank/DDBJ whole genome shotgun (WGS) entry which is preliminary data.</text>
</comment>
<evidence type="ECO:0000256" key="1">
    <source>
        <dbReference type="SAM" id="MobiDB-lite"/>
    </source>
</evidence>
<protein>
    <submittedName>
        <fullName evidence="2">Uncharacterized protein</fullName>
    </submittedName>
</protein>
<gene>
    <name evidence="2" type="ORF">CRG98_050342</name>
</gene>
<dbReference type="Proteomes" id="UP000233551">
    <property type="component" value="Unassembled WGS sequence"/>
</dbReference>
<evidence type="ECO:0000313" key="3">
    <source>
        <dbReference type="Proteomes" id="UP000233551"/>
    </source>
</evidence>
<evidence type="ECO:0000313" key="2">
    <source>
        <dbReference type="EMBL" id="PKH48907.1"/>
    </source>
</evidence>
<name>A0A2I0GEC4_PUNGR</name>
<proteinExistence type="predicted"/>
<feature type="region of interest" description="Disordered" evidence="1">
    <location>
        <begin position="1"/>
        <end position="22"/>
    </location>
</feature>